<protein>
    <submittedName>
        <fullName evidence="1">Uncharacterized protein</fullName>
    </submittedName>
</protein>
<evidence type="ECO:0000313" key="2">
    <source>
        <dbReference type="Proteomes" id="UP001173801"/>
    </source>
</evidence>
<gene>
    <name evidence="1" type="ORF">NYG85_00750</name>
</gene>
<dbReference type="Proteomes" id="UP001173801">
    <property type="component" value="Unassembled WGS sequence"/>
</dbReference>
<evidence type="ECO:0000313" key="1">
    <source>
        <dbReference type="EMBL" id="MDL0087904.1"/>
    </source>
</evidence>
<proteinExistence type="predicted"/>
<dbReference type="RefSeq" id="WP_284936657.1">
    <property type="nucleotide sequence ID" value="NZ_JANURM010000001.1"/>
</dbReference>
<reference evidence="1" key="2">
    <citation type="journal article" date="2023" name="Microorganisms">
        <title>Isolation and Genomic Characteristics of Cat-Borne Campylobacter felis sp. nov. and Sheep-Borne Campylobacter ovis sp. nov.</title>
        <authorList>
            <person name="Wang H."/>
            <person name="Li Y."/>
            <person name="Gu Y."/>
            <person name="Zhou G."/>
            <person name="Chen X."/>
            <person name="Zhang X."/>
            <person name="Shao Z."/>
            <person name="Zhang J."/>
            <person name="Zhang M."/>
        </authorList>
    </citation>
    <scope>NUCLEOTIDE SEQUENCE</scope>
    <source>
        <strain evidence="1">PS10</strain>
    </source>
</reference>
<organism evidence="1 2">
    <name type="scientific">Campylobacter gastrosuis</name>
    <dbReference type="NCBI Taxonomy" id="2974576"/>
    <lineage>
        <taxon>Bacteria</taxon>
        <taxon>Pseudomonadati</taxon>
        <taxon>Campylobacterota</taxon>
        <taxon>Epsilonproteobacteria</taxon>
        <taxon>Campylobacterales</taxon>
        <taxon>Campylobacteraceae</taxon>
        <taxon>Campylobacter</taxon>
    </lineage>
</organism>
<name>A0ABT7HN94_9BACT</name>
<comment type="caution">
    <text evidence="1">The sequence shown here is derived from an EMBL/GenBank/DDBJ whole genome shotgun (WGS) entry which is preliminary data.</text>
</comment>
<accession>A0ABT7HN94</accession>
<reference evidence="1" key="1">
    <citation type="submission" date="2022-08" db="EMBL/GenBank/DDBJ databases">
        <authorList>
            <person name="Wang H."/>
        </authorList>
    </citation>
    <scope>NUCLEOTIDE SEQUENCE</scope>
    <source>
        <strain evidence="1">PS10</strain>
    </source>
</reference>
<keyword evidence="2" id="KW-1185">Reference proteome</keyword>
<sequence>MFIFNQKNTLDADVSSWGGNITDEIDPKKVSQDKINKYLYKTKTFNDPTLNKRFYQGKDINFYFSQNFFDLFSKITGEFSIYLEGDIQVPNEIEETVGRNNNVYNRWNYSEGVQYRTENAQRDASGKVTNATIVVRDKSDNGSVRSVWNKWNINMGFIGSGDFRVELTDERNQKATYCKTANATPTSINRTTKDGNVVSPTYYTYNNPDGCNGRSFTANNGLKLIPATQYRVKIKYNGNAKNLQKPDYFTMMLNSIVTQATSFLIADSDKFCMDEPSGGSKYKVVDKEFLDAFKNKQKDLNWLWGSPLRARQVGKSGQFCIIAKDENGGGGLTSGDDKVAVALEYEANYSDETDTNNPKKKKETSTDFITDANNYPTISVPSNGYCFDIPNMDKKITKNAKFKVFTAQDGTFSQNILNQSPVSTSDTFSIRPAGLKFEIYNRTNNGLSSTGSKLDKQKLFAGKTYYFSVKALGANNAELPTRNTDQTHVAKGTHSTIKTGKYDTQLSDVFKTKNKTCPNQNLPLPGLNFTNNESRTGGFIFWDLMEFDFKILDNKWTAVDDKNTNGYGRECKRSGTQSGGFTRDLVDCDIELADTLKFIPAGIKATFNGITNANNGYTYLDDFNATSSDESLKQKATLNLSIKAVAQNGTELSNFTTNCYAEPVSFTLNYSNVGDINSTDPTLRSNITAKRTRIPFIDNSPNKDQPLAKRIALATNTTGLNLDDTSTNYNEANKLRGISNGYSKFYPTENKNKMPLKAETAFFDTASTANIYINVSPRYRQNPQTPFVISSQEFFISDLKVNGSADFEKDDGTRQAYTLSNSYSQTTANINTTHDALMIQGKLYAPYYEGPSSGFDAKLYYGFYCKDCQANGTLMNDLSTTGLILNSTPEFASENLKDWFVNQAENNLDPRAYWTDQRALNTARISGIGAVNQGKQDIRLSSNKGGKDKIFIKLGDISPYLLDESNVQNGGIGENVLEVNFYGKSSNWGGRSYDKNGNKTDVGQFVIDTDNVSNRTNRRIDW</sequence>
<dbReference type="EMBL" id="JANURM010000001">
    <property type="protein sequence ID" value="MDL0087904.1"/>
    <property type="molecule type" value="Genomic_DNA"/>
</dbReference>